<reference evidence="1 2" key="1">
    <citation type="submission" date="2011-02" db="EMBL/GenBank/DDBJ databases">
        <authorList>
            <person name="Muzny D."/>
            <person name="Qin X."/>
            <person name="Deng J."/>
            <person name="Jiang H."/>
            <person name="Liu Y."/>
            <person name="Qu J."/>
            <person name="Song X.-Z."/>
            <person name="Zhang L."/>
            <person name="Thornton R."/>
            <person name="Coyle M."/>
            <person name="Francisco L."/>
            <person name="Jackson L."/>
            <person name="Javaid M."/>
            <person name="Korchina V."/>
            <person name="Kovar C."/>
            <person name="Mata R."/>
            <person name="Mathew T."/>
            <person name="Ngo R."/>
            <person name="Nguyen L."/>
            <person name="Nguyen N."/>
            <person name="Okwuonu G."/>
            <person name="Ongeri F."/>
            <person name="Pham C."/>
            <person name="Simmons D."/>
            <person name="Wilczek-Boney K."/>
            <person name="Hale W."/>
            <person name="Jakkamsetti A."/>
            <person name="Pham P."/>
            <person name="Ruth R."/>
            <person name="San Lucas F."/>
            <person name="Warren J."/>
            <person name="Zhang J."/>
            <person name="Zhao Z."/>
            <person name="Zhou C."/>
            <person name="Zhu D."/>
            <person name="Lee S."/>
            <person name="Bess C."/>
            <person name="Blankenburg K."/>
            <person name="Forbes L."/>
            <person name="Fu Q."/>
            <person name="Gubbala S."/>
            <person name="Hirani K."/>
            <person name="Jayaseelan J.C."/>
            <person name="Lara F."/>
            <person name="Munidasa M."/>
            <person name="Palculict T."/>
            <person name="Patil S."/>
            <person name="Pu L.-L."/>
            <person name="Saada N."/>
            <person name="Tang L."/>
            <person name="Weissenberger G."/>
            <person name="Zhu Y."/>
            <person name="Hemphill L."/>
            <person name="Shang Y."/>
            <person name="Youmans B."/>
            <person name="Ayvaz T."/>
            <person name="Ross M."/>
            <person name="Santibanez J."/>
            <person name="Aqrawi P."/>
            <person name="Gross S."/>
            <person name="Joshi V."/>
            <person name="Fowler G."/>
            <person name="Nazareth L."/>
            <person name="Reid J."/>
            <person name="Worley K."/>
            <person name="Petrosino J."/>
            <person name="Highlander S."/>
            <person name="Gibbs R."/>
        </authorList>
    </citation>
    <scope>NUCLEOTIDE SEQUENCE [LARGE SCALE GENOMIC DNA]</scope>
    <source>
        <strain evidence="1 2">SK160</strain>
    </source>
</reference>
<proteinExistence type="predicted"/>
<dbReference type="EMBL" id="AEXZ01000007">
    <property type="protein sequence ID" value="EGD38909.1"/>
    <property type="molecule type" value="Genomic_DNA"/>
</dbReference>
<comment type="caution">
    <text evidence="1">The sequence shown here is derived from an EMBL/GenBank/DDBJ whole genome shotgun (WGS) entry which is preliminary data.</text>
</comment>
<gene>
    <name evidence="1" type="ORF">HMPREF9384_1094</name>
</gene>
<dbReference type="Proteomes" id="UP000004562">
    <property type="component" value="Unassembled WGS sequence"/>
</dbReference>
<dbReference type="HOGENOM" id="CLU_073596_0_0_9"/>
<sequence>MKKKWKFIAVLVFFLALIGVYDAYRYFTVERYKVVSFEIEPKDYAFISDKQGLVITWKPVNSNIKQKNLGGGKIAIYGKRYIATESYQFTHRFHDSDFDLKHLTWGEYWKIQVYDTSTDNLDRKEYDLLEAIREYDDSYVPFSSYTAFFSHDNEEYRTIELEKVGGGSGREVLFNLRTGKIEDVPKGANVGRDGRNSIFVNYTSLKNYYSESMVNTNSSLYFPNSVIKQSSDWRLKDEYPKAYDLMTKQGGQLYLLTDKTDPKLMSDIYSLLIPKDKQLFDNLTVYGSITKDGQDHVVNSYEEFISVLKLEEQDSK</sequence>
<evidence type="ECO:0000313" key="2">
    <source>
        <dbReference type="Proteomes" id="UP000004562"/>
    </source>
</evidence>
<dbReference type="AlphaFoldDB" id="F0ITT5"/>
<protein>
    <submittedName>
        <fullName evidence="1">Uncharacterized protein</fullName>
    </submittedName>
</protein>
<accession>F0ITT5</accession>
<dbReference type="RefSeq" id="WP_002911918.1">
    <property type="nucleotide sequence ID" value="NZ_GL872447.1"/>
</dbReference>
<organism evidence="1 2">
    <name type="scientific">Streptococcus sanguinis SK160</name>
    <dbReference type="NCBI Taxonomy" id="888812"/>
    <lineage>
        <taxon>Bacteria</taxon>
        <taxon>Bacillati</taxon>
        <taxon>Bacillota</taxon>
        <taxon>Bacilli</taxon>
        <taxon>Lactobacillales</taxon>
        <taxon>Streptococcaceae</taxon>
        <taxon>Streptococcus</taxon>
    </lineage>
</organism>
<dbReference type="PATRIC" id="fig|888812.3.peg.1081"/>
<evidence type="ECO:0000313" key="1">
    <source>
        <dbReference type="EMBL" id="EGD38909.1"/>
    </source>
</evidence>
<name>F0ITT5_STRSA</name>